<dbReference type="RefSeq" id="WP_378299757.1">
    <property type="nucleotide sequence ID" value="NZ_JBHTJA010000032.1"/>
</dbReference>
<dbReference type="PROSITE" id="PS51462">
    <property type="entry name" value="NUDIX"/>
    <property type="match status" value="1"/>
</dbReference>
<dbReference type="PRINTS" id="PR00502">
    <property type="entry name" value="NUDIXFAMILY"/>
</dbReference>
<name>A0ABW3EPB8_9ACTN</name>
<keyword evidence="6" id="KW-1185">Reference proteome</keyword>
<protein>
    <submittedName>
        <fullName evidence="5">NUDIX domain-containing protein</fullName>
    </submittedName>
</protein>
<gene>
    <name evidence="5" type="ORF">ACFQ11_17495</name>
</gene>
<feature type="domain" description="Nudix hydrolase" evidence="4">
    <location>
        <begin position="7"/>
        <end position="84"/>
    </location>
</feature>
<dbReference type="InterPro" id="IPR015797">
    <property type="entry name" value="NUDIX_hydrolase-like_dom_sf"/>
</dbReference>
<evidence type="ECO:0000256" key="3">
    <source>
        <dbReference type="RuleBase" id="RU003476"/>
    </source>
</evidence>
<dbReference type="Gene3D" id="3.90.79.10">
    <property type="entry name" value="Nucleoside Triphosphate Pyrophosphohydrolase"/>
    <property type="match status" value="1"/>
</dbReference>
<comment type="caution">
    <text evidence="5">The sequence shown here is derived from an EMBL/GenBank/DDBJ whole genome shotgun (WGS) entry which is preliminary data.</text>
</comment>
<dbReference type="PANTHER" id="PTHR43736:SF1">
    <property type="entry name" value="DIHYDRONEOPTERIN TRIPHOSPHATE DIPHOSPHATASE"/>
    <property type="match status" value="1"/>
</dbReference>
<evidence type="ECO:0000313" key="5">
    <source>
        <dbReference type="EMBL" id="MFD0902198.1"/>
    </source>
</evidence>
<dbReference type="Proteomes" id="UP001596972">
    <property type="component" value="Unassembled WGS sequence"/>
</dbReference>
<reference evidence="6" key="1">
    <citation type="journal article" date="2019" name="Int. J. Syst. Evol. Microbiol.">
        <title>The Global Catalogue of Microorganisms (GCM) 10K type strain sequencing project: providing services to taxonomists for standard genome sequencing and annotation.</title>
        <authorList>
            <consortium name="The Broad Institute Genomics Platform"/>
            <consortium name="The Broad Institute Genome Sequencing Center for Infectious Disease"/>
            <person name="Wu L."/>
            <person name="Ma J."/>
        </authorList>
    </citation>
    <scope>NUCLEOTIDE SEQUENCE [LARGE SCALE GENOMIC DNA]</scope>
    <source>
        <strain evidence="6">JCM 31202</strain>
    </source>
</reference>
<dbReference type="SUPFAM" id="SSF55811">
    <property type="entry name" value="Nudix"/>
    <property type="match status" value="1"/>
</dbReference>
<comment type="similarity">
    <text evidence="1 3">Belongs to the Nudix hydrolase family.</text>
</comment>
<dbReference type="EMBL" id="JBHTJA010000032">
    <property type="protein sequence ID" value="MFD0902198.1"/>
    <property type="molecule type" value="Genomic_DNA"/>
</dbReference>
<keyword evidence="2 3" id="KW-0378">Hydrolase</keyword>
<evidence type="ECO:0000256" key="1">
    <source>
        <dbReference type="ARBA" id="ARBA00005582"/>
    </source>
</evidence>
<dbReference type="InterPro" id="IPR020084">
    <property type="entry name" value="NUDIX_hydrolase_CS"/>
</dbReference>
<dbReference type="InterPro" id="IPR000086">
    <property type="entry name" value="NUDIX_hydrolase_dom"/>
</dbReference>
<evidence type="ECO:0000256" key="2">
    <source>
        <dbReference type="ARBA" id="ARBA00022801"/>
    </source>
</evidence>
<evidence type="ECO:0000313" key="6">
    <source>
        <dbReference type="Proteomes" id="UP001596972"/>
    </source>
</evidence>
<dbReference type="PROSITE" id="PS00893">
    <property type="entry name" value="NUDIX_BOX"/>
    <property type="match status" value="1"/>
</dbReference>
<dbReference type="InterPro" id="IPR020476">
    <property type="entry name" value="Nudix_hydrolase"/>
</dbReference>
<accession>A0ABW3EPB8</accession>
<evidence type="ECO:0000259" key="4">
    <source>
        <dbReference type="PROSITE" id="PS51462"/>
    </source>
</evidence>
<dbReference type="PANTHER" id="PTHR43736">
    <property type="entry name" value="ADP-RIBOSE PYROPHOSPHATASE"/>
    <property type="match status" value="1"/>
</dbReference>
<dbReference type="Pfam" id="PF00293">
    <property type="entry name" value="NUDIX"/>
    <property type="match status" value="1"/>
</dbReference>
<proteinExistence type="inferred from homology"/>
<sequence length="84" mass="8894">MARHAGRRHSVSAAGVVVDERGRALLVQRRDNGCWEAPGGILEQDEGINAAVQREVLEETGLLVTPVGLPGVYKSSCNRANSAA</sequence>
<organism evidence="5 6">
    <name type="scientific">Actinomadura sediminis</name>
    <dbReference type="NCBI Taxonomy" id="1038904"/>
    <lineage>
        <taxon>Bacteria</taxon>
        <taxon>Bacillati</taxon>
        <taxon>Actinomycetota</taxon>
        <taxon>Actinomycetes</taxon>
        <taxon>Streptosporangiales</taxon>
        <taxon>Thermomonosporaceae</taxon>
        <taxon>Actinomadura</taxon>
    </lineage>
</organism>